<accession>A0A9D2GTR8</accession>
<organism evidence="2 3">
    <name type="scientific">Candidatus Mucispirillum faecigallinarum</name>
    <dbReference type="NCBI Taxonomy" id="2838699"/>
    <lineage>
        <taxon>Bacteria</taxon>
        <taxon>Pseudomonadati</taxon>
        <taxon>Deferribacterota</taxon>
        <taxon>Deferribacteres</taxon>
        <taxon>Deferribacterales</taxon>
        <taxon>Mucispirillaceae</taxon>
        <taxon>Mucispirillum</taxon>
    </lineage>
</organism>
<dbReference type="Gene3D" id="6.10.250.2410">
    <property type="match status" value="1"/>
</dbReference>
<evidence type="ECO:0000256" key="1">
    <source>
        <dbReference type="ARBA" id="ARBA00044777"/>
    </source>
</evidence>
<reference evidence="2" key="2">
    <citation type="submission" date="2021-04" db="EMBL/GenBank/DDBJ databases">
        <authorList>
            <person name="Gilroy R."/>
        </authorList>
    </citation>
    <scope>NUCLEOTIDE SEQUENCE</scope>
    <source>
        <strain evidence="2">ChiW4-1371</strain>
    </source>
</reference>
<gene>
    <name evidence="2" type="ORF">H9804_07940</name>
</gene>
<name>A0A9D2GTR8_9BACT</name>
<sequence length="244" mass="28393">MNELLDIKIHDYEGPLDLLIHLVYKNEMNIFNVSISDITSQFIDEIRKMKEMDIEVAAEFINMASYLVYLKSRMLLPRDSSSEDDIDPEEAKFRFNQLLIEYSFYKDMAQKLKTFEINSGKFLARTNSIVILREELFTEDAYKLASSFFNISTGKKEKKMVVKNSKIATEQVAKRVKEFILSREKTLWSEIEETCKEKIEKCVSFGSVLELMKGKKITAFQEGNFKEILLTLIKGVEENDSKVQ</sequence>
<dbReference type="PANTHER" id="PTHR33969:SF2">
    <property type="entry name" value="SEGREGATION AND CONDENSATION PROTEIN A"/>
    <property type="match status" value="1"/>
</dbReference>
<evidence type="ECO:0000313" key="2">
    <source>
        <dbReference type="EMBL" id="HIZ89862.1"/>
    </source>
</evidence>
<proteinExistence type="predicted"/>
<dbReference type="Pfam" id="PF02616">
    <property type="entry name" value="SMC_ScpA"/>
    <property type="match status" value="1"/>
</dbReference>
<dbReference type="InterPro" id="IPR003768">
    <property type="entry name" value="ScpA"/>
</dbReference>
<dbReference type="EMBL" id="DXAQ01000122">
    <property type="protein sequence ID" value="HIZ89862.1"/>
    <property type="molecule type" value="Genomic_DNA"/>
</dbReference>
<reference evidence="2" key="1">
    <citation type="journal article" date="2021" name="PeerJ">
        <title>Extensive microbial diversity within the chicken gut microbiome revealed by metagenomics and culture.</title>
        <authorList>
            <person name="Gilroy R."/>
            <person name="Ravi A."/>
            <person name="Getino M."/>
            <person name="Pursley I."/>
            <person name="Horton D.L."/>
            <person name="Alikhan N.F."/>
            <person name="Baker D."/>
            <person name="Gharbi K."/>
            <person name="Hall N."/>
            <person name="Watson M."/>
            <person name="Adriaenssens E.M."/>
            <person name="Foster-Nyarko E."/>
            <person name="Jarju S."/>
            <person name="Secka A."/>
            <person name="Antonio M."/>
            <person name="Oren A."/>
            <person name="Chaudhuri R.R."/>
            <person name="La Ragione R."/>
            <person name="Hildebrand F."/>
            <person name="Pallen M.J."/>
        </authorList>
    </citation>
    <scope>NUCLEOTIDE SEQUENCE</scope>
    <source>
        <strain evidence="2">ChiW4-1371</strain>
    </source>
</reference>
<evidence type="ECO:0000313" key="3">
    <source>
        <dbReference type="Proteomes" id="UP000824176"/>
    </source>
</evidence>
<protein>
    <recommendedName>
        <fullName evidence="1">Segregation and condensation protein A</fullName>
    </recommendedName>
</protein>
<comment type="caution">
    <text evidence="2">The sequence shown here is derived from an EMBL/GenBank/DDBJ whole genome shotgun (WGS) entry which is preliminary data.</text>
</comment>
<dbReference type="Proteomes" id="UP000824176">
    <property type="component" value="Unassembled WGS sequence"/>
</dbReference>
<dbReference type="PANTHER" id="PTHR33969">
    <property type="entry name" value="SEGREGATION AND CONDENSATION PROTEIN A"/>
    <property type="match status" value="1"/>
</dbReference>
<dbReference type="AlphaFoldDB" id="A0A9D2GTR8"/>